<dbReference type="InterPro" id="IPR045357">
    <property type="entry name" value="Aminopeptidase_N-like_N"/>
</dbReference>
<dbReference type="FunFam" id="1.10.390.10:FF:000013">
    <property type="entry name" value="Aminopeptidase N"/>
    <property type="match status" value="1"/>
</dbReference>
<keyword evidence="14" id="KW-0472">Membrane</keyword>
<keyword evidence="8 18" id="KW-0479">Metal-binding</keyword>
<keyword evidence="12" id="KW-1133">Transmembrane helix</keyword>
<evidence type="ECO:0000256" key="15">
    <source>
        <dbReference type="ARBA" id="ARBA00023180"/>
    </source>
</evidence>
<evidence type="ECO:0000256" key="17">
    <source>
        <dbReference type="PIRSR" id="PIRSR634016-1"/>
    </source>
</evidence>
<keyword evidence="11" id="KW-0735">Signal-anchor</keyword>
<evidence type="ECO:0000256" key="16">
    <source>
        <dbReference type="ARBA" id="ARBA00023288"/>
    </source>
</evidence>
<feature type="binding site" evidence="18">
    <location>
        <position position="323"/>
    </location>
    <ligand>
        <name>Zn(2+)</name>
        <dbReference type="ChEBI" id="CHEBI:29105"/>
        <note>catalytic</note>
    </ligand>
</feature>
<evidence type="ECO:0000259" key="23">
    <source>
        <dbReference type="Pfam" id="PF11838"/>
    </source>
</evidence>
<evidence type="ECO:0000256" key="9">
    <source>
        <dbReference type="ARBA" id="ARBA00022801"/>
    </source>
</evidence>
<dbReference type="Pfam" id="PF01433">
    <property type="entry name" value="Peptidase_M1"/>
    <property type="match status" value="1"/>
</dbReference>
<dbReference type="EMBL" id="VVIM01000009">
    <property type="protein sequence ID" value="KAB0793789.1"/>
    <property type="molecule type" value="Genomic_DNA"/>
</dbReference>
<dbReference type="GO" id="GO:0042277">
    <property type="term" value="F:peptide binding"/>
    <property type="evidence" value="ECO:0007669"/>
    <property type="project" value="TreeGrafter"/>
</dbReference>
<dbReference type="InterPro" id="IPR027268">
    <property type="entry name" value="Peptidase_M4/M1_CTD_sf"/>
</dbReference>
<keyword evidence="9 20" id="KW-0378">Hydrolase</keyword>
<name>A0A5N4A922_PHOPY</name>
<dbReference type="GO" id="GO:0098552">
    <property type="term" value="C:side of membrane"/>
    <property type="evidence" value="ECO:0007669"/>
    <property type="project" value="UniProtKB-KW"/>
</dbReference>
<evidence type="ECO:0000256" key="10">
    <source>
        <dbReference type="ARBA" id="ARBA00022833"/>
    </source>
</evidence>
<evidence type="ECO:0000256" key="21">
    <source>
        <dbReference type="SAM" id="SignalP"/>
    </source>
</evidence>
<dbReference type="SUPFAM" id="SSF63737">
    <property type="entry name" value="Leukotriene A4 hydrolase N-terminal domain"/>
    <property type="match status" value="1"/>
</dbReference>
<dbReference type="PANTHER" id="PTHR11533">
    <property type="entry name" value="PROTEASE M1 ZINC METALLOPROTEASE"/>
    <property type="match status" value="1"/>
</dbReference>
<keyword evidence="4 20" id="KW-0031">Aminopeptidase</keyword>
<comment type="similarity">
    <text evidence="3 20">Belongs to the peptidase M1 family.</text>
</comment>
<dbReference type="Proteomes" id="UP000327044">
    <property type="component" value="Unassembled WGS sequence"/>
</dbReference>
<feature type="domain" description="ERAP1-like C-terminal" evidence="23">
    <location>
        <begin position="550"/>
        <end position="649"/>
    </location>
</feature>
<evidence type="ECO:0000313" key="25">
    <source>
        <dbReference type="EMBL" id="KAB0793789.1"/>
    </source>
</evidence>
<evidence type="ECO:0000256" key="3">
    <source>
        <dbReference type="ARBA" id="ARBA00010136"/>
    </source>
</evidence>
<feature type="signal peptide" evidence="21">
    <location>
        <begin position="1"/>
        <end position="18"/>
    </location>
</feature>
<dbReference type="EC" id="3.4.11.-" evidence="20"/>
<dbReference type="FunFam" id="2.60.40.1730:FF:000001">
    <property type="entry name" value="Leucyl-cystinyl aminopeptidase"/>
    <property type="match status" value="1"/>
</dbReference>
<dbReference type="GO" id="GO:0070006">
    <property type="term" value="F:metalloaminopeptidase activity"/>
    <property type="evidence" value="ECO:0007669"/>
    <property type="project" value="TreeGrafter"/>
</dbReference>
<evidence type="ECO:0000256" key="12">
    <source>
        <dbReference type="ARBA" id="ARBA00022989"/>
    </source>
</evidence>
<dbReference type="InterPro" id="IPR050344">
    <property type="entry name" value="Peptidase_M1_aminopeptidases"/>
</dbReference>
<dbReference type="PRINTS" id="PR00756">
    <property type="entry name" value="ALADIPTASE"/>
</dbReference>
<dbReference type="SUPFAM" id="SSF55486">
    <property type="entry name" value="Metalloproteases ('zincins'), catalytic domain"/>
    <property type="match status" value="1"/>
</dbReference>
<keyword evidence="6 20" id="KW-0645">Protease</keyword>
<dbReference type="GO" id="GO:0005886">
    <property type="term" value="C:plasma membrane"/>
    <property type="evidence" value="ECO:0007669"/>
    <property type="project" value="UniProtKB-SubCell"/>
</dbReference>
<evidence type="ECO:0000256" key="5">
    <source>
        <dbReference type="ARBA" id="ARBA00022622"/>
    </source>
</evidence>
<keyword evidence="21" id="KW-0732">Signal</keyword>
<evidence type="ECO:0000256" key="11">
    <source>
        <dbReference type="ARBA" id="ARBA00022968"/>
    </source>
</evidence>
<feature type="domain" description="Peptidase M1 membrane alanine aminopeptidase" evidence="22">
    <location>
        <begin position="251"/>
        <end position="476"/>
    </location>
</feature>
<evidence type="ECO:0000256" key="13">
    <source>
        <dbReference type="ARBA" id="ARBA00023049"/>
    </source>
</evidence>
<dbReference type="InterPro" id="IPR024571">
    <property type="entry name" value="ERAP1-like_C_dom"/>
</dbReference>
<comment type="caution">
    <text evidence="25">The sequence shown here is derived from an EMBL/GenBank/DDBJ whole genome shotgun (WGS) entry which is preliminary data.</text>
</comment>
<dbReference type="PANTHER" id="PTHR11533:SF290">
    <property type="entry name" value="AMINOPEPTIDASE"/>
    <property type="match status" value="1"/>
</dbReference>
<keyword evidence="7" id="KW-0812">Transmembrane</keyword>
<evidence type="ECO:0000256" key="20">
    <source>
        <dbReference type="RuleBase" id="RU364040"/>
    </source>
</evidence>
<feature type="active site" description="Proton acceptor" evidence="17">
    <location>
        <position position="324"/>
    </location>
</feature>
<evidence type="ECO:0000259" key="24">
    <source>
        <dbReference type="Pfam" id="PF17900"/>
    </source>
</evidence>
<dbReference type="InterPro" id="IPR034016">
    <property type="entry name" value="M1_APN-typ"/>
</dbReference>
<keyword evidence="16" id="KW-0449">Lipoprotein</keyword>
<evidence type="ECO:0000256" key="4">
    <source>
        <dbReference type="ARBA" id="ARBA00022438"/>
    </source>
</evidence>
<dbReference type="GO" id="GO:0006508">
    <property type="term" value="P:proteolysis"/>
    <property type="evidence" value="ECO:0007669"/>
    <property type="project" value="UniProtKB-KW"/>
</dbReference>
<dbReference type="InterPro" id="IPR001930">
    <property type="entry name" value="Peptidase_M1"/>
</dbReference>
<evidence type="ECO:0000256" key="2">
    <source>
        <dbReference type="ARBA" id="ARBA00004609"/>
    </source>
</evidence>
<dbReference type="Pfam" id="PF11838">
    <property type="entry name" value="ERAP1_C"/>
    <property type="match status" value="1"/>
</dbReference>
<organism evidence="25 26">
    <name type="scientific">Photinus pyralis</name>
    <name type="common">Common eastern firefly</name>
    <name type="synonym">Lampyris pyralis</name>
    <dbReference type="NCBI Taxonomy" id="7054"/>
    <lineage>
        <taxon>Eukaryota</taxon>
        <taxon>Metazoa</taxon>
        <taxon>Ecdysozoa</taxon>
        <taxon>Arthropoda</taxon>
        <taxon>Hexapoda</taxon>
        <taxon>Insecta</taxon>
        <taxon>Pterygota</taxon>
        <taxon>Neoptera</taxon>
        <taxon>Endopterygota</taxon>
        <taxon>Coleoptera</taxon>
        <taxon>Polyphaga</taxon>
        <taxon>Elateriformia</taxon>
        <taxon>Elateroidea</taxon>
        <taxon>Lampyridae</taxon>
        <taxon>Lampyrinae</taxon>
        <taxon>Photinus</taxon>
    </lineage>
</organism>
<sequence>MKALLLLALCATIISIQCTIFRLPASVKPLRYTVTIEPNMSYIGWQRSSYWGAVAIELEVLENTDNVTLHASEIDIDDTSIRVTSNGRAVKVKNALKVKQDQVYVIELEETLLKNKFYNVSIGKFQAYMSSNSRGLYKAHYSHNGEERVVAVTHFEPTWARYAFPCFDEPHLKAKFAINLIRGNEYNSIANEALQTTKSLGANRYMDVFKETPPMPTYAVAFAVSDFPSTRKVERHRILARPDAFDELEYPLMTSVKALRILEEYIGVNFTLSKMDTFAVPPGYFRHFAMENWGLITFQEDQLRCSNKTNPITLTTITSYIAHEFAHQWFGNLVTPALWDYIWLSESFSAYFQYYIAAKVQPMWRIMEQFVVTVVQGSFYDEQHQGAHPLNFRISRYGQFPPFHIMYQKGSSIVRMMSHFLTDEVFRKALHSYIVEKQFTSVVPDDLYRSVQKTIAEEGIEHLLGGMRFDEVMQTWDSYKGYPIVTVTRNYSSGDINITQRSRTFGDEQVWKIPINYVVSSKGVDFSKTTADVWLINATMALRNMSRDGWVIVNKQQFGYYRVNYDLENWERLIQVLKSDKFGTIHVLNRAQLINDAFYFASIEEIPIDIPYRLAEYLVREKDYIPFAAFYTTLSNYGSIYFGNTKATEKQYFLNHPLSNSIKDEEEEGGYSRDYLIFKEYIRTILANIRADIGTEERPTDTYEQKVLRTELDRYFPYYFE</sequence>
<reference evidence="25 26" key="1">
    <citation type="journal article" date="2018" name="Elife">
        <title>Firefly genomes illuminate parallel origins of bioluminescence in beetles.</title>
        <authorList>
            <person name="Fallon T.R."/>
            <person name="Lower S.E."/>
            <person name="Chang C.H."/>
            <person name="Bessho-Uehara M."/>
            <person name="Martin G.J."/>
            <person name="Bewick A.J."/>
            <person name="Behringer M."/>
            <person name="Debat H.J."/>
            <person name="Wong I."/>
            <person name="Day J.C."/>
            <person name="Suvorov A."/>
            <person name="Silva C.J."/>
            <person name="Stanger-Hall K.F."/>
            <person name="Hall D.W."/>
            <person name="Schmitz R.J."/>
            <person name="Nelson D.R."/>
            <person name="Lewis S.M."/>
            <person name="Shigenobu S."/>
            <person name="Bybee S.M."/>
            <person name="Larracuente A.M."/>
            <person name="Oba Y."/>
            <person name="Weng J.K."/>
        </authorList>
    </citation>
    <scope>NUCLEOTIDE SEQUENCE [LARGE SCALE GENOMIC DNA]</scope>
    <source>
        <strain evidence="25">1611_PpyrPB1</strain>
        <tissue evidence="25">Whole body</tissue>
    </source>
</reference>
<feature type="binding site" evidence="18">
    <location>
        <position position="327"/>
    </location>
    <ligand>
        <name>Zn(2+)</name>
        <dbReference type="ChEBI" id="CHEBI:29105"/>
        <note>catalytic</note>
    </ligand>
</feature>
<feature type="chain" id="PRO_5024400406" description="Aminopeptidase" evidence="21">
    <location>
        <begin position="19"/>
        <end position="721"/>
    </location>
</feature>
<keyword evidence="15" id="KW-0325">Glycoprotein</keyword>
<dbReference type="Gene3D" id="2.60.40.1730">
    <property type="entry name" value="tricorn interacting facor f3 domain"/>
    <property type="match status" value="1"/>
</dbReference>
<evidence type="ECO:0000256" key="19">
    <source>
        <dbReference type="PIRSR" id="PIRSR634016-4"/>
    </source>
</evidence>
<dbReference type="InterPro" id="IPR042097">
    <property type="entry name" value="Aminopeptidase_N-like_N_sf"/>
</dbReference>
<dbReference type="GO" id="GO:0005737">
    <property type="term" value="C:cytoplasm"/>
    <property type="evidence" value="ECO:0007669"/>
    <property type="project" value="TreeGrafter"/>
</dbReference>
<dbReference type="Gene3D" id="1.10.390.10">
    <property type="entry name" value="Neutral Protease Domain 2"/>
    <property type="match status" value="1"/>
</dbReference>
<evidence type="ECO:0000256" key="1">
    <source>
        <dbReference type="ARBA" id="ARBA00004606"/>
    </source>
</evidence>
<evidence type="ECO:0000256" key="18">
    <source>
        <dbReference type="PIRSR" id="PIRSR634016-3"/>
    </source>
</evidence>
<evidence type="ECO:0000259" key="22">
    <source>
        <dbReference type="Pfam" id="PF01433"/>
    </source>
</evidence>
<comment type="cofactor">
    <cofactor evidence="18 20">
        <name>Zn(2+)</name>
        <dbReference type="ChEBI" id="CHEBI:29105"/>
    </cofactor>
    <text evidence="18 20">Binds 1 zinc ion per subunit.</text>
</comment>
<keyword evidence="10 18" id="KW-0862">Zinc</keyword>
<keyword evidence="26" id="KW-1185">Reference proteome</keyword>
<keyword evidence="13 20" id="KW-0482">Metalloprotease</keyword>
<dbReference type="Gene3D" id="1.25.50.20">
    <property type="match status" value="1"/>
</dbReference>
<dbReference type="AlphaFoldDB" id="A0A5N4A922"/>
<dbReference type="Gene3D" id="2.60.40.1910">
    <property type="match status" value="1"/>
</dbReference>
<gene>
    <name evidence="25" type="ORF">PPYR_13409</name>
</gene>
<dbReference type="InterPro" id="IPR014782">
    <property type="entry name" value="Peptidase_M1_dom"/>
</dbReference>
<evidence type="ECO:0000256" key="14">
    <source>
        <dbReference type="ARBA" id="ARBA00023136"/>
    </source>
</evidence>
<evidence type="ECO:0000256" key="8">
    <source>
        <dbReference type="ARBA" id="ARBA00022723"/>
    </source>
</evidence>
<dbReference type="Pfam" id="PF17900">
    <property type="entry name" value="Peptidase_M1_N"/>
    <property type="match status" value="1"/>
</dbReference>
<feature type="binding site" evidence="18">
    <location>
        <position position="346"/>
    </location>
    <ligand>
        <name>Zn(2+)</name>
        <dbReference type="ChEBI" id="CHEBI:29105"/>
        <note>catalytic</note>
    </ligand>
</feature>
<dbReference type="GO" id="GO:0005615">
    <property type="term" value="C:extracellular space"/>
    <property type="evidence" value="ECO:0007669"/>
    <property type="project" value="TreeGrafter"/>
</dbReference>
<dbReference type="OrthoDB" id="6665005at2759"/>
<evidence type="ECO:0000256" key="6">
    <source>
        <dbReference type="ARBA" id="ARBA00022670"/>
    </source>
</evidence>
<feature type="site" description="Transition state stabilizer" evidence="19">
    <location>
        <position position="407"/>
    </location>
</feature>
<evidence type="ECO:0000313" key="26">
    <source>
        <dbReference type="Proteomes" id="UP000327044"/>
    </source>
</evidence>
<dbReference type="CDD" id="cd09601">
    <property type="entry name" value="M1_APN-Q_like"/>
    <property type="match status" value="1"/>
</dbReference>
<dbReference type="GO" id="GO:0008270">
    <property type="term" value="F:zinc ion binding"/>
    <property type="evidence" value="ECO:0007669"/>
    <property type="project" value="UniProtKB-UniRule"/>
</dbReference>
<keyword evidence="5" id="KW-0336">GPI-anchor</keyword>
<proteinExistence type="inferred from homology"/>
<feature type="domain" description="Aminopeptidase N-like N-terminal" evidence="24">
    <location>
        <begin position="28"/>
        <end position="218"/>
    </location>
</feature>
<dbReference type="InParanoid" id="A0A5N4A922"/>
<accession>A0A5N4A922</accession>
<protein>
    <recommendedName>
        <fullName evidence="20">Aminopeptidase</fullName>
        <ecNumber evidence="20">3.4.11.-</ecNumber>
    </recommendedName>
</protein>
<comment type="subcellular location">
    <subcellularLocation>
        <location evidence="2">Cell membrane</location>
        <topology evidence="2">Lipid-anchor</topology>
        <topology evidence="2">GPI-anchor</topology>
    </subcellularLocation>
    <subcellularLocation>
        <location evidence="1">Membrane</location>
        <topology evidence="1">Single-pass type II membrane protein</topology>
    </subcellularLocation>
</comment>
<dbReference type="GO" id="GO:0043171">
    <property type="term" value="P:peptide catabolic process"/>
    <property type="evidence" value="ECO:0007669"/>
    <property type="project" value="TreeGrafter"/>
</dbReference>
<evidence type="ECO:0000256" key="7">
    <source>
        <dbReference type="ARBA" id="ARBA00022692"/>
    </source>
</evidence>